<dbReference type="EMBL" id="JYDO01000061">
    <property type="protein sequence ID" value="KRZ73566.1"/>
    <property type="molecule type" value="Genomic_DNA"/>
</dbReference>
<evidence type="ECO:0000313" key="3">
    <source>
        <dbReference type="Proteomes" id="UP000054843"/>
    </source>
</evidence>
<keyword evidence="3" id="KW-1185">Reference proteome</keyword>
<name>A0A0V1MQC6_9BILA</name>
<comment type="caution">
    <text evidence="2">The sequence shown here is derived from an EMBL/GenBank/DDBJ whole genome shotgun (WGS) entry which is preliminary data.</text>
</comment>
<organism evidence="2 3">
    <name type="scientific">Trichinella papuae</name>
    <dbReference type="NCBI Taxonomy" id="268474"/>
    <lineage>
        <taxon>Eukaryota</taxon>
        <taxon>Metazoa</taxon>
        <taxon>Ecdysozoa</taxon>
        <taxon>Nematoda</taxon>
        <taxon>Enoplea</taxon>
        <taxon>Dorylaimia</taxon>
        <taxon>Trichinellida</taxon>
        <taxon>Trichinellidae</taxon>
        <taxon>Trichinella</taxon>
    </lineage>
</organism>
<dbReference type="AlphaFoldDB" id="A0A0V1MQC6"/>
<feature type="region of interest" description="Disordered" evidence="1">
    <location>
        <begin position="95"/>
        <end position="115"/>
    </location>
</feature>
<evidence type="ECO:0000256" key="1">
    <source>
        <dbReference type="SAM" id="MobiDB-lite"/>
    </source>
</evidence>
<dbReference type="Proteomes" id="UP000054843">
    <property type="component" value="Unassembled WGS sequence"/>
</dbReference>
<evidence type="ECO:0000313" key="2">
    <source>
        <dbReference type="EMBL" id="KRZ73566.1"/>
    </source>
</evidence>
<sequence>MLRAKNLILMKHGIRIEFWNLGCSRRRNWWDTPSFKQHLHLVEDVRRCRAYTTMCVALHSTTAYSSLRGKEAMGKSKVSQVAATLCKRATPALKQGRRPVNEVTVAAPETGSTSK</sequence>
<gene>
    <name evidence="2" type="ORF">T10_3784</name>
</gene>
<protein>
    <submittedName>
        <fullName evidence="2">Uncharacterized protein</fullName>
    </submittedName>
</protein>
<proteinExistence type="predicted"/>
<accession>A0A0V1MQC6</accession>
<reference evidence="2 3" key="1">
    <citation type="submission" date="2015-01" db="EMBL/GenBank/DDBJ databases">
        <title>Evolution of Trichinella species and genotypes.</title>
        <authorList>
            <person name="Korhonen P.K."/>
            <person name="Edoardo P."/>
            <person name="Giuseppe L.R."/>
            <person name="Gasser R.B."/>
        </authorList>
    </citation>
    <scope>NUCLEOTIDE SEQUENCE [LARGE SCALE GENOMIC DNA]</scope>
    <source>
        <strain evidence="2">ISS1980</strain>
    </source>
</reference>